<dbReference type="AlphaFoldDB" id="A0A0F7ZFG5"/>
<evidence type="ECO:0000313" key="2">
    <source>
        <dbReference type="EMBL" id="KJZ69101.1"/>
    </source>
</evidence>
<keyword evidence="1" id="KW-0472">Membrane</keyword>
<evidence type="ECO:0000313" key="3">
    <source>
        <dbReference type="Proteomes" id="UP000054481"/>
    </source>
</evidence>
<reference evidence="2 3" key="1">
    <citation type="journal article" date="2014" name="Genome Biol. Evol.">
        <title>Comparative genomics and transcriptomics analyses reveal divergent lifestyle features of nematode endoparasitic fungus Hirsutella minnesotensis.</title>
        <authorList>
            <person name="Lai Y."/>
            <person name="Liu K."/>
            <person name="Zhang X."/>
            <person name="Zhang X."/>
            <person name="Li K."/>
            <person name="Wang N."/>
            <person name="Shu C."/>
            <person name="Wu Y."/>
            <person name="Wang C."/>
            <person name="Bushley K.E."/>
            <person name="Xiang M."/>
            <person name="Liu X."/>
        </authorList>
    </citation>
    <scope>NUCLEOTIDE SEQUENCE [LARGE SCALE GENOMIC DNA]</scope>
    <source>
        <strain evidence="2 3">3608</strain>
    </source>
</reference>
<proteinExistence type="predicted"/>
<dbReference type="EMBL" id="KQ030765">
    <property type="protein sequence ID" value="KJZ69101.1"/>
    <property type="molecule type" value="Genomic_DNA"/>
</dbReference>
<accession>A0A0F7ZFG5</accession>
<gene>
    <name evidence="2" type="ORF">HIM_11508</name>
</gene>
<name>A0A0F7ZFG5_9HYPO</name>
<keyword evidence="1" id="KW-0812">Transmembrane</keyword>
<evidence type="ECO:0000256" key="1">
    <source>
        <dbReference type="SAM" id="Phobius"/>
    </source>
</evidence>
<keyword evidence="1" id="KW-1133">Transmembrane helix</keyword>
<organism evidence="2 3">
    <name type="scientific">Hirsutella minnesotensis 3608</name>
    <dbReference type="NCBI Taxonomy" id="1043627"/>
    <lineage>
        <taxon>Eukaryota</taxon>
        <taxon>Fungi</taxon>
        <taxon>Dikarya</taxon>
        <taxon>Ascomycota</taxon>
        <taxon>Pezizomycotina</taxon>
        <taxon>Sordariomycetes</taxon>
        <taxon>Hypocreomycetidae</taxon>
        <taxon>Hypocreales</taxon>
        <taxon>Ophiocordycipitaceae</taxon>
        <taxon>Hirsutella</taxon>
    </lineage>
</organism>
<protein>
    <submittedName>
        <fullName evidence="2">Uncharacterized protein</fullName>
    </submittedName>
</protein>
<keyword evidence="3" id="KW-1185">Reference proteome</keyword>
<dbReference type="Proteomes" id="UP000054481">
    <property type="component" value="Unassembled WGS sequence"/>
</dbReference>
<sequence length="302" mass="33766">MYGIAFPDLIQRGDMLVAAGFSCISTMIDYVGRRDCQTTFRPSRGGVPTYMGTVLVYISGTFVPLTWVVVKANRLSKNRNMHGIFPFTFDSDDPNTGGSDVYLGLVTKALDRMNDAAWCPAIDEGLDCAAIMLAKEEMEPQAGGRHSATDYIVARWWDGWAALYWRVAYAARTTVNSGRPGLAAYGRIQSCPYYTASYDSLIFFNEISDMLDDLLFEEPMNHLLIAWSTGGLLTRGLYHDAIATIWERVAMCQCHGDHDELRRLIAGSLVIYTPRYGLLAKVAWLIRQGYASCKAHNHNNRE</sequence>
<feature type="transmembrane region" description="Helical" evidence="1">
    <location>
        <begin position="50"/>
        <end position="70"/>
    </location>
</feature>